<evidence type="ECO:0000256" key="1">
    <source>
        <dbReference type="SAM" id="Coils"/>
    </source>
</evidence>
<evidence type="ECO:0000313" key="3">
    <source>
        <dbReference type="EMBL" id="OBR66350.1"/>
    </source>
</evidence>
<comment type="caution">
    <text evidence="3">The sequence shown here is derived from an EMBL/GenBank/DDBJ whole genome shotgun (WGS) entry which is preliminary data.</text>
</comment>
<gene>
    <name evidence="3" type="ORF">A7K91_24325</name>
</gene>
<reference evidence="3 4" key="1">
    <citation type="submission" date="2016-05" db="EMBL/GenBank/DDBJ databases">
        <title>Paenibacillus oryzae. sp. nov., isolated from the rice root.</title>
        <authorList>
            <person name="Zhang J."/>
            <person name="Zhang X."/>
        </authorList>
    </citation>
    <scope>NUCLEOTIDE SEQUENCE [LARGE SCALE GENOMIC DNA]</scope>
    <source>
        <strain evidence="3 4">1DrF-4</strain>
    </source>
</reference>
<accession>A0A1A5YLU2</accession>
<dbReference type="EMBL" id="LYPA01000047">
    <property type="protein sequence ID" value="OBR66350.1"/>
    <property type="molecule type" value="Genomic_DNA"/>
</dbReference>
<evidence type="ECO:0000313" key="4">
    <source>
        <dbReference type="Proteomes" id="UP000092024"/>
    </source>
</evidence>
<dbReference type="Proteomes" id="UP000092024">
    <property type="component" value="Unassembled WGS sequence"/>
</dbReference>
<keyword evidence="2" id="KW-1133">Transmembrane helix</keyword>
<dbReference type="AlphaFoldDB" id="A0A1A5YLU2"/>
<name>A0A1A5YLU2_9BACL</name>
<proteinExistence type="predicted"/>
<keyword evidence="1" id="KW-0175">Coiled coil</keyword>
<feature type="transmembrane region" description="Helical" evidence="2">
    <location>
        <begin position="12"/>
        <end position="31"/>
    </location>
</feature>
<protein>
    <submittedName>
        <fullName evidence="3">Uncharacterized protein</fullName>
    </submittedName>
</protein>
<dbReference type="STRING" id="1844972.A7K91_24325"/>
<dbReference type="OrthoDB" id="2385264at2"/>
<dbReference type="RefSeq" id="WP_068682001.1">
    <property type="nucleotide sequence ID" value="NZ_LYPA01000047.1"/>
</dbReference>
<evidence type="ECO:0000256" key="2">
    <source>
        <dbReference type="SAM" id="Phobius"/>
    </source>
</evidence>
<keyword evidence="4" id="KW-1185">Reference proteome</keyword>
<keyword evidence="2" id="KW-0472">Membrane</keyword>
<feature type="coiled-coil region" evidence="1">
    <location>
        <begin position="275"/>
        <end position="305"/>
    </location>
</feature>
<organism evidence="3 4">
    <name type="scientific">Paenibacillus oryzae</name>
    <dbReference type="NCBI Taxonomy" id="1844972"/>
    <lineage>
        <taxon>Bacteria</taxon>
        <taxon>Bacillati</taxon>
        <taxon>Bacillota</taxon>
        <taxon>Bacilli</taxon>
        <taxon>Bacillales</taxon>
        <taxon>Paenibacillaceae</taxon>
        <taxon>Paenibacillus</taxon>
    </lineage>
</organism>
<sequence>MKNVLLKSNGTVSIFGVIVLSSLLLFFGVLIDYARIAAFQLQSESSVRSAIRSVLSAYDEALYERYGLFGRGGTEGDLIFQEVLKQTLERQAVFLEGGFDLTAARVEETSLNTSLTLGRHDVFARGVLEEMKYKAPIDFTLELLSKFTPLAKTLKESSAAVASLEQLRSLYEKREKLLEEALSLQSSAGREAAASTVIGLIPASGRPAASGLTAAGYASGVEGYVSMLQYEAALPPEEKRVFWAEIWRFQQEASKLSSALQGEGASMEQMHTAKLELARQRVQEAEQVNQAMETLLQKVEHAAAQSYEEVAANQAQGTASAEISGGDDIKAIVEDGGKLIREEGWFAAYRNELDGQRNELAALSGQLQQFGRRVLSDIQSSSHASEMRTLAGTMSSAYSKYAESYVSPATVLGQRSAELEDQNIKGQLREQEKKKKGLWKEARQLLQGMADSKESGEHEELFRQVKLKYERSLLYNSAGDRATEEEGAAYISGAADANEGALQASQEMDGLFSGMADMLVRGRDYFYYGEYAAARFTSFDPLQLRSLLEDGSTEAFSAASSFHNQEMEYVLYGFHNAKGNLLAAYGELFAVRLAVRTMEGLIESRSLGHPLLILSAAIIYGLEHTILDMLSFAQKGSAPLSKYVKVELSYKDYLRLFMLLHGGSQEQRLARMIAVIEQNCGITLAEVPSGVTGEATVSMQLWFLPGVVKLLNRGQSMGGRVVGNRYEAFHLAGHSY</sequence>
<keyword evidence="2" id="KW-0812">Transmembrane</keyword>